<feature type="signal peptide" evidence="13">
    <location>
        <begin position="1"/>
        <end position="24"/>
    </location>
</feature>
<dbReference type="Gene3D" id="2.170.130.10">
    <property type="entry name" value="TonB-dependent receptor, plug domain"/>
    <property type="match status" value="1"/>
</dbReference>
<dbReference type="InterPro" id="IPR000531">
    <property type="entry name" value="Beta-barrel_TonB"/>
</dbReference>
<dbReference type="NCBIfam" id="TIGR04057">
    <property type="entry name" value="SusC_RagA_signa"/>
    <property type="match status" value="1"/>
</dbReference>
<accession>A0A840EDU1</accession>
<dbReference type="PANTHER" id="PTHR30069">
    <property type="entry name" value="TONB-DEPENDENT OUTER MEMBRANE RECEPTOR"/>
    <property type="match status" value="1"/>
</dbReference>
<protein>
    <submittedName>
        <fullName evidence="16">TonB-linked SusC/RagA family outer membrane protein</fullName>
    </submittedName>
</protein>
<evidence type="ECO:0000256" key="7">
    <source>
        <dbReference type="ARBA" id="ARBA00023136"/>
    </source>
</evidence>
<dbReference type="InterPro" id="IPR023996">
    <property type="entry name" value="TonB-dep_OMP_SusC/RagA"/>
</dbReference>
<sequence>MHSLPRRLFGSLIFAIALPCLLHAQYSVSGTVKDTDGEPLIGVSVLVVGTTTGTVTDFDGNFTVNVPDDRNALRLSYTGFVPQTVEVSRGMAPVDITLDEDVANLEQVVVTGLASTIKRSNLANAVSVVSGEELTGVTSQQTVDGALYGKLTGVNIVQTSGAPGGGYAVRLRGVSSLSGNNQPLFIVDGVYISNVELPSGSRNASGANSASEESASNRIADLNPDDIESIEVLKGASAAAIYGTRANAGVVIITTKKGVAGETKVSFNQDLGFNTIIKKVGRRTFTADQVEQEFGGTTPDQIAAGKAARAAFEAAQARGEIFDYEDIIYGEKGFISDSRLRVSGGSDRTNFFVSGSYRDEDGIIKGTGYERFTARLNLTHQINDRLKIQSNTNFVRSSASRSFSGNENEGGLSYGYTLAFTRDYVNLFPDEDGNYPDNPNFSGNPLQTRDQTRNEEDINRVLQGINVNYRLLQQDNQTLNLVLNGGLDFILSKTFVYVPENFQSQRGRQNGFLAEGKNDLFNYNYSAIAVHDYYTDSGINFTTQAGITYINQSADQLLTQSTQLIPLQTNLGQGAAQEIDQTLLNVEEFGYVVQEEVNLYDRVILTGGLRFDKSSLNGDPNKFFTFPRASVAVNLNEFDFWNTSGPIDQFKLRAAYGVTGNSASFGRLFTSLTNNNIGGRGGFTVDGQQGNSTLEPETSSEMEFGTDLGLFDNKVSLTATYYIRDVKDLLYDRSLPTSSGFSNEIRNDLDLRNRGFEFQLGLNPVREDNFYYRTTLNFWFNRSEITRLGVPDGSEGEDIPSFVPPGVAFGLGLGTFYINEGSPITGLWENVDGVPTQTGDTEPDFQFGWNNNFTLFQNLDINFLFHWREGSELLNLTRLLTNLGNTTPREYDDLTGFIEDGSYFRLREAGINYRIPLNSDVIRGLKVGISGRNIFTITDYSSYDPETSVKGGSGLSTNIEVAPFPSSRQFYLHLGFDF</sequence>
<feature type="chain" id="PRO_5033048858" evidence="13">
    <location>
        <begin position="25"/>
        <end position="978"/>
    </location>
</feature>
<dbReference type="PROSITE" id="PS52016">
    <property type="entry name" value="TONB_DEPENDENT_REC_3"/>
    <property type="match status" value="1"/>
</dbReference>
<evidence type="ECO:0000256" key="1">
    <source>
        <dbReference type="ARBA" id="ARBA00004571"/>
    </source>
</evidence>
<proteinExistence type="inferred from homology"/>
<dbReference type="InterPro" id="IPR023997">
    <property type="entry name" value="TonB-dep_OMP_SusC/RagA_CS"/>
</dbReference>
<evidence type="ECO:0000313" key="17">
    <source>
        <dbReference type="Proteomes" id="UP000576209"/>
    </source>
</evidence>
<feature type="domain" description="TonB-dependent receptor-like beta-barrel" evidence="14">
    <location>
        <begin position="421"/>
        <end position="934"/>
    </location>
</feature>
<evidence type="ECO:0000256" key="3">
    <source>
        <dbReference type="ARBA" id="ARBA00022452"/>
    </source>
</evidence>
<dbReference type="RefSeq" id="WP_183496206.1">
    <property type="nucleotide sequence ID" value="NZ_JACIFF010000006.1"/>
</dbReference>
<dbReference type="InterPro" id="IPR008969">
    <property type="entry name" value="CarboxyPept-like_regulatory"/>
</dbReference>
<feature type="compositionally biased region" description="Polar residues" evidence="12">
    <location>
        <begin position="437"/>
        <end position="449"/>
    </location>
</feature>
<evidence type="ECO:0000256" key="9">
    <source>
        <dbReference type="ARBA" id="ARBA00023237"/>
    </source>
</evidence>
<organism evidence="16 17">
    <name type="scientific">Neolewinella aquimaris</name>
    <dbReference type="NCBI Taxonomy" id="1835722"/>
    <lineage>
        <taxon>Bacteria</taxon>
        <taxon>Pseudomonadati</taxon>
        <taxon>Bacteroidota</taxon>
        <taxon>Saprospiria</taxon>
        <taxon>Saprospirales</taxon>
        <taxon>Lewinellaceae</taxon>
        <taxon>Neolewinella</taxon>
    </lineage>
</organism>
<dbReference type="GO" id="GO:0009279">
    <property type="term" value="C:cell outer membrane"/>
    <property type="evidence" value="ECO:0007669"/>
    <property type="project" value="UniProtKB-SubCell"/>
</dbReference>
<dbReference type="SUPFAM" id="SSF49464">
    <property type="entry name" value="Carboxypeptidase regulatory domain-like"/>
    <property type="match status" value="1"/>
</dbReference>
<dbReference type="Pfam" id="PF13715">
    <property type="entry name" value="CarbopepD_reg_2"/>
    <property type="match status" value="1"/>
</dbReference>
<dbReference type="Proteomes" id="UP000576209">
    <property type="component" value="Unassembled WGS sequence"/>
</dbReference>
<dbReference type="InterPro" id="IPR037066">
    <property type="entry name" value="Plug_dom_sf"/>
</dbReference>
<keyword evidence="4 10" id="KW-0812">Transmembrane</keyword>
<evidence type="ECO:0000259" key="14">
    <source>
        <dbReference type="Pfam" id="PF00593"/>
    </source>
</evidence>
<comment type="subcellular location">
    <subcellularLocation>
        <location evidence="1 10">Cell outer membrane</location>
        <topology evidence="1 10">Multi-pass membrane protein</topology>
    </subcellularLocation>
</comment>
<dbReference type="Gene3D" id="2.40.170.20">
    <property type="entry name" value="TonB-dependent receptor, beta-barrel domain"/>
    <property type="match status" value="1"/>
</dbReference>
<dbReference type="InterPro" id="IPR036942">
    <property type="entry name" value="Beta-barrel_TonB_sf"/>
</dbReference>
<evidence type="ECO:0000256" key="2">
    <source>
        <dbReference type="ARBA" id="ARBA00022448"/>
    </source>
</evidence>
<dbReference type="Pfam" id="PF07715">
    <property type="entry name" value="Plug"/>
    <property type="match status" value="1"/>
</dbReference>
<comment type="caution">
    <text evidence="16">The sequence shown here is derived from an EMBL/GenBank/DDBJ whole genome shotgun (WGS) entry which is preliminary data.</text>
</comment>
<evidence type="ECO:0000259" key="15">
    <source>
        <dbReference type="Pfam" id="PF07715"/>
    </source>
</evidence>
<feature type="region of interest" description="Disordered" evidence="12">
    <location>
        <begin position="432"/>
        <end position="453"/>
    </location>
</feature>
<dbReference type="SUPFAM" id="SSF56935">
    <property type="entry name" value="Porins"/>
    <property type="match status" value="1"/>
</dbReference>
<evidence type="ECO:0000256" key="12">
    <source>
        <dbReference type="SAM" id="MobiDB-lite"/>
    </source>
</evidence>
<keyword evidence="2 10" id="KW-0813">Transport</keyword>
<evidence type="ECO:0000256" key="8">
    <source>
        <dbReference type="ARBA" id="ARBA00023170"/>
    </source>
</evidence>
<evidence type="ECO:0000313" key="16">
    <source>
        <dbReference type="EMBL" id="MBB4079969.1"/>
    </source>
</evidence>
<dbReference type="GO" id="GO:0044718">
    <property type="term" value="P:siderophore transmembrane transport"/>
    <property type="evidence" value="ECO:0007669"/>
    <property type="project" value="TreeGrafter"/>
</dbReference>
<dbReference type="Gene3D" id="2.60.40.1120">
    <property type="entry name" value="Carboxypeptidase-like, regulatory domain"/>
    <property type="match status" value="1"/>
</dbReference>
<evidence type="ECO:0000256" key="6">
    <source>
        <dbReference type="ARBA" id="ARBA00023077"/>
    </source>
</evidence>
<evidence type="ECO:0000256" key="4">
    <source>
        <dbReference type="ARBA" id="ARBA00022692"/>
    </source>
</evidence>
<feature type="region of interest" description="Disordered" evidence="12">
    <location>
        <begin position="201"/>
        <end position="220"/>
    </location>
</feature>
<dbReference type="InterPro" id="IPR039426">
    <property type="entry name" value="TonB-dep_rcpt-like"/>
</dbReference>
<dbReference type="AlphaFoldDB" id="A0A840EDU1"/>
<gene>
    <name evidence="16" type="ORF">GGR28_002596</name>
</gene>
<feature type="compositionally biased region" description="Low complexity" evidence="12">
    <location>
        <begin position="201"/>
        <end position="218"/>
    </location>
</feature>
<evidence type="ECO:0000256" key="11">
    <source>
        <dbReference type="RuleBase" id="RU003357"/>
    </source>
</evidence>
<evidence type="ECO:0000256" key="10">
    <source>
        <dbReference type="PROSITE-ProRule" id="PRU01360"/>
    </source>
</evidence>
<evidence type="ECO:0000256" key="13">
    <source>
        <dbReference type="SAM" id="SignalP"/>
    </source>
</evidence>
<dbReference type="Pfam" id="PF00593">
    <property type="entry name" value="TonB_dep_Rec_b-barrel"/>
    <property type="match status" value="1"/>
</dbReference>
<dbReference type="GO" id="GO:0015344">
    <property type="term" value="F:siderophore uptake transmembrane transporter activity"/>
    <property type="evidence" value="ECO:0007669"/>
    <property type="project" value="TreeGrafter"/>
</dbReference>
<keyword evidence="5 13" id="KW-0732">Signal</keyword>
<dbReference type="EMBL" id="JACIFF010000006">
    <property type="protein sequence ID" value="MBB4079969.1"/>
    <property type="molecule type" value="Genomic_DNA"/>
</dbReference>
<keyword evidence="8" id="KW-0675">Receptor</keyword>
<reference evidence="16 17" key="1">
    <citation type="submission" date="2020-08" db="EMBL/GenBank/DDBJ databases">
        <title>Genomic Encyclopedia of Type Strains, Phase IV (KMG-IV): sequencing the most valuable type-strain genomes for metagenomic binning, comparative biology and taxonomic classification.</title>
        <authorList>
            <person name="Goeker M."/>
        </authorList>
    </citation>
    <scope>NUCLEOTIDE SEQUENCE [LARGE SCALE GENOMIC DNA]</scope>
    <source>
        <strain evidence="16 17">DSM 105137</strain>
    </source>
</reference>
<keyword evidence="6 11" id="KW-0798">TonB box</keyword>
<dbReference type="InterPro" id="IPR012910">
    <property type="entry name" value="Plug_dom"/>
</dbReference>
<dbReference type="PANTHER" id="PTHR30069:SF29">
    <property type="entry name" value="HEMOGLOBIN AND HEMOGLOBIN-HAPTOGLOBIN-BINDING PROTEIN 1-RELATED"/>
    <property type="match status" value="1"/>
</dbReference>
<keyword evidence="7 10" id="KW-0472">Membrane</keyword>
<keyword evidence="9 10" id="KW-0998">Cell outer membrane</keyword>
<dbReference type="NCBIfam" id="TIGR04056">
    <property type="entry name" value="OMP_RagA_SusC"/>
    <property type="match status" value="1"/>
</dbReference>
<evidence type="ECO:0000256" key="5">
    <source>
        <dbReference type="ARBA" id="ARBA00022729"/>
    </source>
</evidence>
<name>A0A840EDU1_9BACT</name>
<comment type="similarity">
    <text evidence="10 11">Belongs to the TonB-dependent receptor family.</text>
</comment>
<keyword evidence="17" id="KW-1185">Reference proteome</keyword>
<feature type="domain" description="TonB-dependent receptor plug" evidence="15">
    <location>
        <begin position="120"/>
        <end position="250"/>
    </location>
</feature>
<keyword evidence="3 10" id="KW-1134">Transmembrane beta strand</keyword>